<dbReference type="NCBIfam" id="NF000752">
    <property type="entry name" value="PRK00045.4-2"/>
    <property type="match status" value="1"/>
</dbReference>
<keyword evidence="6 8" id="KW-0627">Porphyrin biosynthesis</keyword>
<dbReference type="GeneID" id="41590870"/>
<comment type="pathway">
    <text evidence="1 8 13">Porphyrin-containing compound metabolism; protoporphyrin-IX biosynthesis; 5-aminolevulinate from L-glutamyl-tRNA(Glu): step 1/2.</text>
</comment>
<comment type="subunit">
    <text evidence="8">Homodimer.</text>
</comment>
<proteinExistence type="inferred from homology"/>
<evidence type="ECO:0000256" key="9">
    <source>
        <dbReference type="PIRSR" id="PIRSR000445-1"/>
    </source>
</evidence>
<dbReference type="Pfam" id="PF01488">
    <property type="entry name" value="Shikimate_DH"/>
    <property type="match status" value="1"/>
</dbReference>
<dbReference type="InterPro" id="IPR015895">
    <property type="entry name" value="4pyrrol_synth_GluRdtase_N"/>
</dbReference>
<name>A0A1W6K0K3_9CREN</name>
<dbReference type="InterPro" id="IPR006151">
    <property type="entry name" value="Shikm_DH/Glu-tRNA_Rdtase"/>
</dbReference>
<evidence type="ECO:0000256" key="8">
    <source>
        <dbReference type="HAMAP-Rule" id="MF_00087"/>
    </source>
</evidence>
<dbReference type="InterPro" id="IPR036453">
    <property type="entry name" value="GluRdtase_dimer_dom_sf"/>
</dbReference>
<comment type="function">
    <text evidence="8">Catalyzes the NADPH-dependent reduction of glutamyl-tRNA(Glu) to glutamate 1-semialdehyde (GSA).</text>
</comment>
<dbReference type="EC" id="1.2.1.70" evidence="3 8"/>
<comment type="similarity">
    <text evidence="2 8 13">Belongs to the glutamyl-tRNA reductase family.</text>
</comment>
<dbReference type="GO" id="GO:0019353">
    <property type="term" value="P:protoporphyrinogen IX biosynthetic process from glutamate"/>
    <property type="evidence" value="ECO:0007669"/>
    <property type="project" value="TreeGrafter"/>
</dbReference>
<evidence type="ECO:0000256" key="1">
    <source>
        <dbReference type="ARBA" id="ARBA00005059"/>
    </source>
</evidence>
<feature type="binding site" evidence="8 10">
    <location>
        <position position="119"/>
    </location>
    <ligand>
        <name>substrate</name>
    </ligand>
</feature>
<dbReference type="HAMAP" id="MF_00087">
    <property type="entry name" value="Glu_tRNA_reductase"/>
    <property type="match status" value="1"/>
</dbReference>
<dbReference type="EMBL" id="CP020477">
    <property type="protein sequence ID" value="ARM75990.1"/>
    <property type="molecule type" value="Genomic_DNA"/>
</dbReference>
<dbReference type="UniPathway" id="UPA00251">
    <property type="reaction ID" value="UER00316"/>
</dbReference>
<feature type="active site" description="Nucleophile" evidence="8 9">
    <location>
        <position position="53"/>
    </location>
</feature>
<feature type="domain" description="Quinate/shikimate 5-dehydrogenase/glutamyl-tRNA reductase" evidence="15">
    <location>
        <begin position="171"/>
        <end position="261"/>
    </location>
</feature>
<evidence type="ECO:0000256" key="13">
    <source>
        <dbReference type="RuleBase" id="RU000584"/>
    </source>
</evidence>
<dbReference type="PANTHER" id="PTHR43013:SF1">
    <property type="entry name" value="GLUTAMYL-TRNA REDUCTASE"/>
    <property type="match status" value="1"/>
</dbReference>
<feature type="binding site" evidence="8 11">
    <location>
        <begin position="187"/>
        <end position="192"/>
    </location>
    <ligand>
        <name>NADP(+)</name>
        <dbReference type="ChEBI" id="CHEBI:58349"/>
    </ligand>
</feature>
<evidence type="ECO:0000259" key="16">
    <source>
        <dbReference type="Pfam" id="PF05201"/>
    </source>
</evidence>
<dbReference type="SUPFAM" id="SSF69742">
    <property type="entry name" value="Glutamyl tRNA-reductase catalytic, N-terminal domain"/>
    <property type="match status" value="1"/>
</dbReference>
<evidence type="ECO:0000259" key="14">
    <source>
        <dbReference type="Pfam" id="PF00745"/>
    </source>
</evidence>
<dbReference type="PANTHER" id="PTHR43013">
    <property type="entry name" value="GLUTAMYL-TRNA REDUCTASE"/>
    <property type="match status" value="1"/>
</dbReference>
<evidence type="ECO:0000256" key="10">
    <source>
        <dbReference type="PIRSR" id="PIRSR000445-2"/>
    </source>
</evidence>
<dbReference type="SUPFAM" id="SSF69075">
    <property type="entry name" value="Glutamyl tRNA-reductase dimerization domain"/>
    <property type="match status" value="1"/>
</dbReference>
<dbReference type="Proteomes" id="UP000193404">
    <property type="component" value="Chromosome"/>
</dbReference>
<evidence type="ECO:0000256" key="11">
    <source>
        <dbReference type="PIRSR" id="PIRSR000445-3"/>
    </source>
</evidence>
<dbReference type="PIRSF" id="PIRSF000445">
    <property type="entry name" value="4pyrrol_synth_GluRdtase"/>
    <property type="match status" value="1"/>
</dbReference>
<accession>A0A1W6K0K3</accession>
<comment type="catalytic activity">
    <reaction evidence="7 8 13">
        <text>(S)-4-amino-5-oxopentanoate + tRNA(Glu) + NADP(+) = L-glutamyl-tRNA(Glu) + NADPH + H(+)</text>
        <dbReference type="Rhea" id="RHEA:12344"/>
        <dbReference type="Rhea" id="RHEA-COMP:9663"/>
        <dbReference type="Rhea" id="RHEA-COMP:9680"/>
        <dbReference type="ChEBI" id="CHEBI:15378"/>
        <dbReference type="ChEBI" id="CHEBI:57501"/>
        <dbReference type="ChEBI" id="CHEBI:57783"/>
        <dbReference type="ChEBI" id="CHEBI:58349"/>
        <dbReference type="ChEBI" id="CHEBI:78442"/>
        <dbReference type="ChEBI" id="CHEBI:78520"/>
        <dbReference type="EC" id="1.2.1.70"/>
    </reaction>
</comment>
<feature type="binding site" evidence="8 10">
    <location>
        <begin position="52"/>
        <end position="55"/>
    </location>
    <ligand>
        <name>substrate</name>
    </ligand>
</feature>
<dbReference type="FunFam" id="3.30.460.30:FF:000001">
    <property type="entry name" value="Glutamyl-tRNA reductase"/>
    <property type="match status" value="1"/>
</dbReference>
<dbReference type="KEGG" id="aman:B6F84_08095"/>
<evidence type="ECO:0000256" key="12">
    <source>
        <dbReference type="PIRSR" id="PIRSR000445-4"/>
    </source>
</evidence>
<dbReference type="GO" id="GO:0050661">
    <property type="term" value="F:NADP binding"/>
    <property type="evidence" value="ECO:0007669"/>
    <property type="project" value="InterPro"/>
</dbReference>
<keyword evidence="4 8" id="KW-0521">NADP</keyword>
<dbReference type="InterPro" id="IPR018214">
    <property type="entry name" value="GluRdtase_CS"/>
</dbReference>
<dbReference type="OrthoDB" id="4562at2157"/>
<dbReference type="InterPro" id="IPR036291">
    <property type="entry name" value="NAD(P)-bd_dom_sf"/>
</dbReference>
<dbReference type="Gene3D" id="3.40.50.720">
    <property type="entry name" value="NAD(P)-binding Rossmann-like Domain"/>
    <property type="match status" value="1"/>
</dbReference>
<evidence type="ECO:0000313" key="18">
    <source>
        <dbReference type="Proteomes" id="UP000193404"/>
    </source>
</evidence>
<sequence length="417" mass="47882">MSITNEINEKYYAILYTYKTVGFSNLSSHYLRDNEVQLLHNIVSTEMAIIQTCNRVELYLYVDDYSKVETLLHFLDNIHKKEISKDATILKGYDAIKHLFKVASGLDSLSIGEYEILGQVKLSLDNAKKLGISGKYINTLFERAIKIGRKVRKETNISRGKVGLYSLAIDLAKTKIDISNAKILVIGAGNIGSKIISMLKSENINNITIMNRTIEKAKELAEKYGYSYTSFDLSKINDYDVIFSAIFYPSKISTNKLVIDLSYPSVFQGNNVYRLEDLQFISSQSLEKRSKEITDAEKIIEESIDEFIIDYGNIKYNEIVSDIMNKIDEIRKEEIQRALKEINSNEDDINEILDAMTKSMIKKIFSPMLLKIKDYIREDEKNYINLVLELFNYDKLPSNETKTIKKEQINKRSNSGN</sequence>
<dbReference type="SUPFAM" id="SSF51735">
    <property type="entry name" value="NAD(P)-binding Rossmann-fold domains"/>
    <property type="match status" value="1"/>
</dbReference>
<dbReference type="PROSITE" id="PS00747">
    <property type="entry name" value="GLUTR"/>
    <property type="match status" value="1"/>
</dbReference>
<dbReference type="Gene3D" id="3.30.460.30">
    <property type="entry name" value="Glutamyl-tRNA reductase, N-terminal domain"/>
    <property type="match status" value="1"/>
</dbReference>
<feature type="domain" description="Glutamyl-tRNA reductase N-terminal" evidence="16">
    <location>
        <begin position="19"/>
        <end position="155"/>
    </location>
</feature>
<evidence type="ECO:0000256" key="7">
    <source>
        <dbReference type="ARBA" id="ARBA00047464"/>
    </source>
</evidence>
<dbReference type="STRING" id="282676.B6F84_08095"/>
<evidence type="ECO:0000256" key="2">
    <source>
        <dbReference type="ARBA" id="ARBA00005916"/>
    </source>
</evidence>
<dbReference type="InterPro" id="IPR015896">
    <property type="entry name" value="4pyrrol_synth_GluRdtase_dimer"/>
</dbReference>
<comment type="miscellaneous">
    <text evidence="8">During catalysis, the active site Cys acts as a nucleophile attacking the alpha-carbonyl group of tRNA-bound glutamate with the formation of a thioester intermediate between enzyme and glutamate, and the concomitant release of tRNA(Glu). The thioester intermediate is finally reduced by direct hydride transfer from NADPH, to form the product GSA.</text>
</comment>
<evidence type="ECO:0000256" key="5">
    <source>
        <dbReference type="ARBA" id="ARBA00023002"/>
    </source>
</evidence>
<feature type="binding site" evidence="8 10">
    <location>
        <position position="108"/>
    </location>
    <ligand>
        <name>substrate</name>
    </ligand>
</feature>
<dbReference type="Pfam" id="PF05201">
    <property type="entry name" value="GlutR_N"/>
    <property type="match status" value="1"/>
</dbReference>
<feature type="binding site" evidence="8 10">
    <location>
        <begin position="113"/>
        <end position="115"/>
    </location>
    <ligand>
        <name>substrate</name>
    </ligand>
</feature>
<dbReference type="AlphaFoldDB" id="A0A1W6K0K3"/>
<dbReference type="NCBIfam" id="TIGR01035">
    <property type="entry name" value="hemA"/>
    <property type="match status" value="1"/>
</dbReference>
<keyword evidence="5 8" id="KW-0560">Oxidoreductase</keyword>
<evidence type="ECO:0000313" key="17">
    <source>
        <dbReference type="EMBL" id="ARM75990.1"/>
    </source>
</evidence>
<gene>
    <name evidence="8" type="primary">hemA</name>
    <name evidence="17" type="ORF">B6F84_08095</name>
</gene>
<evidence type="ECO:0000256" key="3">
    <source>
        <dbReference type="ARBA" id="ARBA00012970"/>
    </source>
</evidence>
<dbReference type="InterPro" id="IPR036343">
    <property type="entry name" value="GluRdtase_N_sf"/>
</dbReference>
<keyword evidence="18" id="KW-1185">Reference proteome</keyword>
<feature type="site" description="Important for activity" evidence="8 12">
    <location>
        <position position="98"/>
    </location>
</feature>
<dbReference type="CDD" id="cd05213">
    <property type="entry name" value="NAD_bind_Glutamyl_tRNA_reduct"/>
    <property type="match status" value="1"/>
</dbReference>
<dbReference type="Pfam" id="PF00745">
    <property type="entry name" value="GlutR_dimer"/>
    <property type="match status" value="1"/>
</dbReference>
<evidence type="ECO:0000259" key="15">
    <source>
        <dbReference type="Pfam" id="PF01488"/>
    </source>
</evidence>
<dbReference type="RefSeq" id="WP_148691769.1">
    <property type="nucleotide sequence ID" value="NZ_CP020477.1"/>
</dbReference>
<evidence type="ECO:0000256" key="6">
    <source>
        <dbReference type="ARBA" id="ARBA00023244"/>
    </source>
</evidence>
<dbReference type="InterPro" id="IPR000343">
    <property type="entry name" value="4pyrrol_synth_GluRdtase"/>
</dbReference>
<reference evidence="17 18" key="1">
    <citation type="submission" date="2017-03" db="EMBL/GenBank/DDBJ databases">
        <title>Sulfur activation and transportation mechanism of thermophilic Archaea Acidianus manzaensis YN-25.</title>
        <authorList>
            <person name="Ma Y."/>
            <person name="Yang Y."/>
            <person name="Xia J."/>
        </authorList>
    </citation>
    <scope>NUCLEOTIDE SEQUENCE [LARGE SCALE GENOMIC DNA]</scope>
    <source>
        <strain evidence="17 18">YN-25</strain>
    </source>
</reference>
<comment type="domain">
    <text evidence="8">Possesses an unusual extended V-shaped dimeric structure with each monomer consisting of three distinct domains arranged along a curved 'spinal' alpha-helix. The N-terminal catalytic domain specifically recognizes the glutamate moiety of the substrate. The second domain is the NADPH-binding domain, and the third C-terminal domain is responsible for dimerization.</text>
</comment>
<protein>
    <recommendedName>
        <fullName evidence="3 8">Glutamyl-tRNA reductase</fullName>
        <shortName evidence="8">GluTR</shortName>
        <ecNumber evidence="3 8">1.2.1.70</ecNumber>
    </recommendedName>
</protein>
<evidence type="ECO:0000256" key="4">
    <source>
        <dbReference type="ARBA" id="ARBA00022857"/>
    </source>
</evidence>
<organism evidence="17 18">
    <name type="scientific">Acidianus manzaensis</name>
    <dbReference type="NCBI Taxonomy" id="282676"/>
    <lineage>
        <taxon>Archaea</taxon>
        <taxon>Thermoproteota</taxon>
        <taxon>Thermoprotei</taxon>
        <taxon>Sulfolobales</taxon>
        <taxon>Sulfolobaceae</taxon>
        <taxon>Acidianus</taxon>
    </lineage>
</organism>
<feature type="domain" description="Tetrapyrrole biosynthesis glutamyl-tRNA reductase dimerisation" evidence="14">
    <location>
        <begin position="296"/>
        <end position="392"/>
    </location>
</feature>
<dbReference type="GO" id="GO:0008883">
    <property type="term" value="F:glutamyl-tRNA reductase activity"/>
    <property type="evidence" value="ECO:0007669"/>
    <property type="project" value="UniProtKB-UniRule"/>
</dbReference>